<sequence>MLDNQPARRKPMADDQARRRRLRIGVVVAGSAFVLVGIALIVTVLIVSTAQRETDRESSGIPAAHSSVALNGFSSES</sequence>
<gene>
    <name evidence="1" type="ORF">E3T53_13215</name>
</gene>
<proteinExistence type="predicted"/>
<evidence type="ECO:0000313" key="1">
    <source>
        <dbReference type="EMBL" id="TFD76613.1"/>
    </source>
</evidence>
<dbReference type="Proteomes" id="UP000298218">
    <property type="component" value="Unassembled WGS sequence"/>
</dbReference>
<dbReference type="RefSeq" id="WP_134173473.1">
    <property type="nucleotide sequence ID" value="NZ_SODI01000001.1"/>
</dbReference>
<organism evidence="1 2">
    <name type="scientific">Cryobacterium psychrophilum</name>
    <dbReference type="NCBI Taxonomy" id="41988"/>
    <lineage>
        <taxon>Bacteria</taxon>
        <taxon>Bacillati</taxon>
        <taxon>Actinomycetota</taxon>
        <taxon>Actinomycetes</taxon>
        <taxon>Micrococcales</taxon>
        <taxon>Microbacteriaceae</taxon>
        <taxon>Cryobacterium</taxon>
    </lineage>
</organism>
<keyword evidence="2" id="KW-1185">Reference proteome</keyword>
<comment type="caution">
    <text evidence="1">The sequence shown here is derived from an EMBL/GenBank/DDBJ whole genome shotgun (WGS) entry which is preliminary data.</text>
</comment>
<accession>A0A4Y8KN89</accession>
<name>A0A4Y8KN89_9MICO</name>
<dbReference type="AlphaFoldDB" id="A0A4Y8KN89"/>
<dbReference type="EMBL" id="SOHQ01000035">
    <property type="protein sequence ID" value="TFD76613.1"/>
    <property type="molecule type" value="Genomic_DNA"/>
</dbReference>
<protein>
    <submittedName>
        <fullName evidence="1">Uncharacterized protein</fullName>
    </submittedName>
</protein>
<reference evidence="1 2" key="1">
    <citation type="submission" date="2019-03" db="EMBL/GenBank/DDBJ databases">
        <title>Genomics of glacier-inhabiting Cryobacterium strains.</title>
        <authorList>
            <person name="Liu Q."/>
            <person name="Xin Y.-H."/>
        </authorList>
    </citation>
    <scope>NUCLEOTIDE SEQUENCE [LARGE SCALE GENOMIC DNA]</scope>
    <source>
        <strain evidence="1 2">CGMCC 1.4292</strain>
    </source>
</reference>
<evidence type="ECO:0000313" key="2">
    <source>
        <dbReference type="Proteomes" id="UP000298218"/>
    </source>
</evidence>